<dbReference type="AlphaFoldDB" id="A0A7S4ALJ6"/>
<dbReference type="EMBL" id="HBIX01016867">
    <property type="protein sequence ID" value="CAE0719423.1"/>
    <property type="molecule type" value="Transcribed_RNA"/>
</dbReference>
<dbReference type="PANTHER" id="PTHR31485">
    <property type="entry name" value="PEPTIDYL SERINE ALPHA-GALACTOSYLTRANSFERASE"/>
    <property type="match status" value="1"/>
</dbReference>
<dbReference type="GO" id="GO:0016757">
    <property type="term" value="F:glycosyltransferase activity"/>
    <property type="evidence" value="ECO:0007669"/>
    <property type="project" value="InterPro"/>
</dbReference>
<dbReference type="InterPro" id="IPR044845">
    <property type="entry name" value="HPAT/SRGT1-like"/>
</dbReference>
<feature type="transmembrane region" description="Helical" evidence="2">
    <location>
        <begin position="21"/>
        <end position="44"/>
    </location>
</feature>
<keyword evidence="2" id="KW-0472">Membrane</keyword>
<sequence length="527" mass="60516">MVMLSKSALENQRTMMARTKLMITALKVFLVVLTGAIIGMNFGAYEIKARQKSVGNNSGIVARTAPGGIHNSNGDGNGDGLENENENENDEANQIHVVFSTACSLSHDWQSYLFFFHAMLHKQKGDVTRIVSGCSPEDEVTMRELHQKQFSIMNPKFLLHFTPEYGKQLASEGISYQQTKYWNKPFGLKHWMEHRFGYVWSDNDAEITVPKWDDHVIVLVDPDMLMQRPFVNDFTKMPLNQWNAYYRRNEHSDELIGKVTQGHPAAQDYSFGSKWLNPVKAHITEIVGPDSPVHDVTEEDARLVFAAGPPYWMTARDAFRISYKWAEFLPSIFKHHPVFMAEMYGYCMAAAHLGLRHQMARGMMISNVGMTAGEGWAFLPKDPKACDVARYAETVPHVLHFCQRYSIGDFFINKYLFPTDILSCEHPLLELPSMDMLEDTWYSHYGDGTVDQWGKSQDDIKRYRNAFMICSLFPAVNEAAKFYKDQHCDKSDPNTVYELTWNHFRSEKGIKLEKEGLARKEREKKKK</sequence>
<keyword evidence="2" id="KW-1133">Transmembrane helix</keyword>
<protein>
    <submittedName>
        <fullName evidence="3">Uncharacterized protein</fullName>
    </submittedName>
</protein>
<organism evidence="3">
    <name type="scientific">Pseudo-nitzschia australis</name>
    <dbReference type="NCBI Taxonomy" id="44445"/>
    <lineage>
        <taxon>Eukaryota</taxon>
        <taxon>Sar</taxon>
        <taxon>Stramenopiles</taxon>
        <taxon>Ochrophyta</taxon>
        <taxon>Bacillariophyta</taxon>
        <taxon>Bacillariophyceae</taxon>
        <taxon>Bacillariophycidae</taxon>
        <taxon>Bacillariales</taxon>
        <taxon>Bacillariaceae</taxon>
        <taxon>Pseudo-nitzschia</taxon>
    </lineage>
</organism>
<evidence type="ECO:0000313" key="3">
    <source>
        <dbReference type="EMBL" id="CAE0719423.1"/>
    </source>
</evidence>
<gene>
    <name evidence="3" type="ORF">PAUS00366_LOCUS12177</name>
</gene>
<reference evidence="3" key="1">
    <citation type="submission" date="2021-01" db="EMBL/GenBank/DDBJ databases">
        <authorList>
            <person name="Corre E."/>
            <person name="Pelletier E."/>
            <person name="Niang G."/>
            <person name="Scheremetjew M."/>
            <person name="Finn R."/>
            <person name="Kale V."/>
            <person name="Holt S."/>
            <person name="Cochrane G."/>
            <person name="Meng A."/>
            <person name="Brown T."/>
            <person name="Cohen L."/>
        </authorList>
    </citation>
    <scope>NUCLEOTIDE SEQUENCE</scope>
    <source>
        <strain evidence="3">10249 10 AB</strain>
    </source>
</reference>
<dbReference type="PANTHER" id="PTHR31485:SF7">
    <property type="entry name" value="PEPTIDYL SERINE ALPHA-GALACTOSYLTRANSFERASE"/>
    <property type="match status" value="1"/>
</dbReference>
<name>A0A7S4ALJ6_9STRA</name>
<keyword evidence="2" id="KW-0812">Transmembrane</keyword>
<evidence type="ECO:0000256" key="2">
    <source>
        <dbReference type="SAM" id="Phobius"/>
    </source>
</evidence>
<accession>A0A7S4ALJ6</accession>
<evidence type="ECO:0000256" key="1">
    <source>
        <dbReference type="SAM" id="MobiDB-lite"/>
    </source>
</evidence>
<feature type="region of interest" description="Disordered" evidence="1">
    <location>
        <begin position="65"/>
        <end position="88"/>
    </location>
</feature>
<proteinExistence type="predicted"/>